<evidence type="ECO:0000259" key="3">
    <source>
        <dbReference type="SMART" id="SM00563"/>
    </source>
</evidence>
<protein>
    <submittedName>
        <fullName evidence="4">Glycerol acyltransferase, putative</fullName>
        <ecNumber evidence="4">2.3.1.-</ecNumber>
    </submittedName>
</protein>
<dbReference type="SMART" id="SM00563">
    <property type="entry name" value="PlsC"/>
    <property type="match status" value="1"/>
</dbReference>
<organism evidence="4 5">
    <name type="scientific">Heliorestis convoluta</name>
    <dbReference type="NCBI Taxonomy" id="356322"/>
    <lineage>
        <taxon>Bacteria</taxon>
        <taxon>Bacillati</taxon>
        <taxon>Bacillota</taxon>
        <taxon>Clostridia</taxon>
        <taxon>Eubacteriales</taxon>
        <taxon>Heliobacteriaceae</taxon>
        <taxon>Heliorestis</taxon>
    </lineage>
</organism>
<proteinExistence type="predicted"/>
<evidence type="ECO:0000313" key="5">
    <source>
        <dbReference type="Proteomes" id="UP000366051"/>
    </source>
</evidence>
<dbReference type="Proteomes" id="UP000366051">
    <property type="component" value="Chromosome"/>
</dbReference>
<keyword evidence="5" id="KW-1185">Reference proteome</keyword>
<dbReference type="OrthoDB" id="9803035at2"/>
<evidence type="ECO:0000256" key="1">
    <source>
        <dbReference type="ARBA" id="ARBA00022679"/>
    </source>
</evidence>
<dbReference type="AlphaFoldDB" id="A0A5Q2MZW2"/>
<dbReference type="PANTHER" id="PTHR10434:SF11">
    <property type="entry name" value="1-ACYL-SN-GLYCEROL-3-PHOSPHATE ACYLTRANSFERASE"/>
    <property type="match status" value="1"/>
</dbReference>
<dbReference type="RefSeq" id="WP_153724046.1">
    <property type="nucleotide sequence ID" value="NZ_CP045875.1"/>
</dbReference>
<gene>
    <name evidence="4" type="ORF">FTV88_0303</name>
</gene>
<dbReference type="KEGG" id="hcv:FTV88_0303"/>
<dbReference type="EMBL" id="CP045875">
    <property type="protein sequence ID" value="QGG46482.1"/>
    <property type="molecule type" value="Genomic_DNA"/>
</dbReference>
<name>A0A5Q2MZW2_9FIRM</name>
<dbReference type="GO" id="GO:0003841">
    <property type="term" value="F:1-acylglycerol-3-phosphate O-acyltransferase activity"/>
    <property type="evidence" value="ECO:0007669"/>
    <property type="project" value="TreeGrafter"/>
</dbReference>
<dbReference type="GO" id="GO:0005886">
    <property type="term" value="C:plasma membrane"/>
    <property type="evidence" value="ECO:0007669"/>
    <property type="project" value="TreeGrafter"/>
</dbReference>
<reference evidence="5" key="1">
    <citation type="submission" date="2019-11" db="EMBL/GenBank/DDBJ databases">
        <title>Genome sequence of Heliorestis convoluta strain HH, an alkaliphilic and minimalistic phototrophic bacterium from a soda lake in Egypt.</title>
        <authorList>
            <person name="Dewey E.D."/>
            <person name="Stokes L.M."/>
            <person name="Burchell B.M."/>
            <person name="Shaffer K.N."/>
            <person name="Huntington A.M."/>
            <person name="Baker J.M."/>
            <person name="Nadendla S."/>
            <person name="Giglio M.G."/>
            <person name="Touchman J.W."/>
            <person name="Blankenship R.E."/>
            <person name="Madigan M.T."/>
            <person name="Sattley W.M."/>
        </authorList>
    </citation>
    <scope>NUCLEOTIDE SEQUENCE [LARGE SCALE GENOMIC DNA]</scope>
    <source>
        <strain evidence="5">HH</strain>
    </source>
</reference>
<evidence type="ECO:0000313" key="4">
    <source>
        <dbReference type="EMBL" id="QGG46482.1"/>
    </source>
</evidence>
<evidence type="ECO:0000256" key="2">
    <source>
        <dbReference type="ARBA" id="ARBA00023315"/>
    </source>
</evidence>
<dbReference type="GO" id="GO:0006654">
    <property type="term" value="P:phosphatidic acid biosynthetic process"/>
    <property type="evidence" value="ECO:0007669"/>
    <property type="project" value="TreeGrafter"/>
</dbReference>
<dbReference type="InterPro" id="IPR002123">
    <property type="entry name" value="Plipid/glycerol_acylTrfase"/>
</dbReference>
<keyword evidence="2 4" id="KW-0012">Acyltransferase</keyword>
<keyword evidence="1 4" id="KW-0808">Transferase</keyword>
<dbReference type="PANTHER" id="PTHR10434">
    <property type="entry name" value="1-ACYL-SN-GLYCEROL-3-PHOSPHATE ACYLTRANSFERASE"/>
    <property type="match status" value="1"/>
</dbReference>
<accession>A0A5Q2MZW2</accession>
<dbReference type="EC" id="2.3.1.-" evidence="4"/>
<feature type="domain" description="Phospholipid/glycerol acyltransferase" evidence="3">
    <location>
        <begin position="44"/>
        <end position="161"/>
    </location>
</feature>
<dbReference type="CDD" id="cd06551">
    <property type="entry name" value="LPLAT"/>
    <property type="match status" value="1"/>
</dbReference>
<dbReference type="Pfam" id="PF01553">
    <property type="entry name" value="Acyltransferase"/>
    <property type="match status" value="1"/>
</dbReference>
<sequence length="245" mass="29092">MIEASKSLWFKKLFYYYNAYYLLRRHFHALYLRGQVDPLPAKPALYIMNHSSWWDGLLVFHVVETCSQGDHYLMMDEEQMKKFRFFRRIGAFSINKKEGREIITSLDYGAHLLKQGASIWIFPQGDIYPLEKRPLQFQSGLGQILRQCSQVPVLPVTLYYSLCLHQKIEASFYFGSSIEKDWGRMTRKEISQFLEISLEKQLDEHRQIICQYGREALPEFSLLMAPGRSTNEYFEQFLKMVKPWK</sequence>
<dbReference type="SUPFAM" id="SSF69593">
    <property type="entry name" value="Glycerol-3-phosphate (1)-acyltransferase"/>
    <property type="match status" value="1"/>
</dbReference>